<dbReference type="InterPro" id="IPR054170">
    <property type="entry name" value="RlmL_1st"/>
</dbReference>
<name>A0A5J6MNN3_9PROT</name>
<dbReference type="AlphaFoldDB" id="A0A5J6MNN3"/>
<proteinExistence type="predicted"/>
<sequence>MGDSLVSVFWGDGAQSTRRGLPRFNPISTGCGEKPVDNRVTTGYVDGMTEGGDFEIFLVTAPGLESALCAEAQAAGFRAPKAVKGGVTVTGGWPEVWRANLELRGASHVFARIAEFRALHLAQLDKRARKLAWGEFLRKDVPFRVEASCKHSRIYHQRAAAQRIENAIKDQLGAPLSPDAELCIKARIEDDLCTLSVDTSGESLHKRGHKEAVAKAPMRENLAALFLRQCGYDGTEPVVDPMCGSGTFVIEAAEIAAGLKPGRSRHFAFEQLAGFDAAAWQRLKGADGRKGKSSGSDGSGPALRFYGSDRDAGAIQMSRANAERAGVAASTDFRQHAISDLVAPEGPPGLVIVNPPYGGRVGDRKALYPLYNALGQTLRSRFAGWRVGLVTNDASLAAATGLPFGPPAGSVSHGGISVTLFLTGLLA</sequence>
<dbReference type="PROSITE" id="PS00092">
    <property type="entry name" value="N6_MTASE"/>
    <property type="match status" value="1"/>
</dbReference>
<evidence type="ECO:0000259" key="3">
    <source>
        <dbReference type="Pfam" id="PF01170"/>
    </source>
</evidence>
<keyword evidence="7" id="KW-1185">Reference proteome</keyword>
<dbReference type="Pfam" id="PF22020">
    <property type="entry name" value="RlmL_1st"/>
    <property type="match status" value="1"/>
</dbReference>
<dbReference type="InterPro" id="IPR000241">
    <property type="entry name" value="RlmKL-like_Mtase"/>
</dbReference>
<reference evidence="6 7" key="1">
    <citation type="submission" date="2019-08" db="EMBL/GenBank/DDBJ databases">
        <title>Hyperibacter terrae gen. nov., sp. nov. and Hyperibacter viscosus sp. nov., two new members in the family Rhodospirillaceae isolated from the rhizosphere of Hypericum perforatum.</title>
        <authorList>
            <person name="Noviana Z."/>
        </authorList>
    </citation>
    <scope>NUCLEOTIDE SEQUENCE [LARGE SCALE GENOMIC DNA]</scope>
    <source>
        <strain evidence="6 7">R5913</strain>
    </source>
</reference>
<dbReference type="Gene3D" id="3.30.2130.30">
    <property type="match status" value="1"/>
</dbReference>
<evidence type="ECO:0000259" key="4">
    <source>
        <dbReference type="Pfam" id="PF02926"/>
    </source>
</evidence>
<dbReference type="KEGG" id="htq:FRZ44_43010"/>
<feature type="domain" description="THUMP" evidence="4">
    <location>
        <begin position="122"/>
        <end position="198"/>
    </location>
</feature>
<dbReference type="SUPFAM" id="SSF53335">
    <property type="entry name" value="S-adenosyl-L-methionine-dependent methyltransferases"/>
    <property type="match status" value="1"/>
</dbReference>
<dbReference type="CDD" id="cd11715">
    <property type="entry name" value="THUMP_AdoMetMT"/>
    <property type="match status" value="1"/>
</dbReference>
<dbReference type="EMBL" id="CP042906">
    <property type="protein sequence ID" value="QEX18989.1"/>
    <property type="molecule type" value="Genomic_DNA"/>
</dbReference>
<evidence type="ECO:0000313" key="6">
    <source>
        <dbReference type="EMBL" id="QEX18989.1"/>
    </source>
</evidence>
<dbReference type="PROSITE" id="PS01261">
    <property type="entry name" value="UPF0020"/>
    <property type="match status" value="1"/>
</dbReference>
<dbReference type="InterPro" id="IPR004114">
    <property type="entry name" value="THUMP_dom"/>
</dbReference>
<organism evidence="6 7">
    <name type="scientific">Hypericibacter terrae</name>
    <dbReference type="NCBI Taxonomy" id="2602015"/>
    <lineage>
        <taxon>Bacteria</taxon>
        <taxon>Pseudomonadati</taxon>
        <taxon>Pseudomonadota</taxon>
        <taxon>Alphaproteobacteria</taxon>
        <taxon>Rhodospirillales</taxon>
        <taxon>Dongiaceae</taxon>
        <taxon>Hypericibacter</taxon>
    </lineage>
</organism>
<keyword evidence="1 6" id="KW-0489">Methyltransferase</keyword>
<accession>A0A5J6MNN3</accession>
<dbReference type="GO" id="GO:0003723">
    <property type="term" value="F:RNA binding"/>
    <property type="evidence" value="ECO:0007669"/>
    <property type="project" value="InterPro"/>
</dbReference>
<feature type="domain" description="RlmL ferredoxin-like" evidence="5">
    <location>
        <begin position="55"/>
        <end position="109"/>
    </location>
</feature>
<dbReference type="PANTHER" id="PTHR47313">
    <property type="entry name" value="RIBOSOMAL RNA LARGE SUBUNIT METHYLTRANSFERASE K/L"/>
    <property type="match status" value="1"/>
</dbReference>
<dbReference type="Gene3D" id="3.40.50.150">
    <property type="entry name" value="Vaccinia Virus protein VP39"/>
    <property type="match status" value="1"/>
</dbReference>
<evidence type="ECO:0000256" key="1">
    <source>
        <dbReference type="ARBA" id="ARBA00022603"/>
    </source>
</evidence>
<dbReference type="Pfam" id="PF01170">
    <property type="entry name" value="UPF0020"/>
    <property type="match status" value="1"/>
</dbReference>
<dbReference type="GO" id="GO:0070043">
    <property type="term" value="F:rRNA (guanine-N7-)-methyltransferase activity"/>
    <property type="evidence" value="ECO:0007669"/>
    <property type="project" value="TreeGrafter"/>
</dbReference>
<feature type="domain" description="Ribosomal RNA large subunit methyltransferase K/L-like methyltransferase" evidence="3">
    <location>
        <begin position="207"/>
        <end position="399"/>
    </location>
</feature>
<keyword evidence="2 6" id="KW-0808">Transferase</keyword>
<dbReference type="InterPro" id="IPR053943">
    <property type="entry name" value="RlmKL-like_Mtase_CS"/>
</dbReference>
<evidence type="ECO:0000313" key="7">
    <source>
        <dbReference type="Proteomes" id="UP000326202"/>
    </source>
</evidence>
<dbReference type="InterPro" id="IPR002052">
    <property type="entry name" value="DNA_methylase_N6_adenine_CS"/>
</dbReference>
<dbReference type="Proteomes" id="UP000326202">
    <property type="component" value="Chromosome"/>
</dbReference>
<protein>
    <submittedName>
        <fullName evidence="6">RNA methyltransferase</fullName>
    </submittedName>
</protein>
<dbReference type="Pfam" id="PF02926">
    <property type="entry name" value="THUMP"/>
    <property type="match status" value="1"/>
</dbReference>
<evidence type="ECO:0000256" key="2">
    <source>
        <dbReference type="ARBA" id="ARBA00022679"/>
    </source>
</evidence>
<evidence type="ECO:0000259" key="5">
    <source>
        <dbReference type="Pfam" id="PF22020"/>
    </source>
</evidence>
<dbReference type="InterPro" id="IPR029063">
    <property type="entry name" value="SAM-dependent_MTases_sf"/>
</dbReference>
<dbReference type="PANTHER" id="PTHR47313:SF1">
    <property type="entry name" value="RIBOSOMAL RNA LARGE SUBUNIT METHYLTRANSFERASE K_L"/>
    <property type="match status" value="1"/>
</dbReference>
<gene>
    <name evidence="6" type="ORF">FRZ44_43010</name>
</gene>
<dbReference type="GO" id="GO:0008990">
    <property type="term" value="F:rRNA (guanine-N2-)-methyltransferase activity"/>
    <property type="evidence" value="ECO:0007669"/>
    <property type="project" value="TreeGrafter"/>
</dbReference>